<gene>
    <name evidence="1" type="ORF">BpHYR1_026615</name>
</gene>
<protein>
    <submittedName>
        <fullName evidence="1">Uncharacterized protein</fullName>
    </submittedName>
</protein>
<dbReference type="Proteomes" id="UP000276133">
    <property type="component" value="Unassembled WGS sequence"/>
</dbReference>
<accession>A0A3M7T904</accession>
<dbReference type="EMBL" id="REGN01000122">
    <property type="protein sequence ID" value="RNA44310.1"/>
    <property type="molecule type" value="Genomic_DNA"/>
</dbReference>
<name>A0A3M7T904_BRAPC</name>
<proteinExistence type="predicted"/>
<dbReference type="AlphaFoldDB" id="A0A3M7T904"/>
<evidence type="ECO:0000313" key="2">
    <source>
        <dbReference type="Proteomes" id="UP000276133"/>
    </source>
</evidence>
<keyword evidence="2" id="KW-1185">Reference proteome</keyword>
<sequence>MRFIPYIHYSIAKEIVSLFTILHQFYLNLFIFLQNGLIDSGFFPPPLRRTLCVVFFNLSIEALVAEYCESAKCSGSLSATSMYSHFSLLMRLKKKALNK</sequence>
<evidence type="ECO:0000313" key="1">
    <source>
        <dbReference type="EMBL" id="RNA44310.1"/>
    </source>
</evidence>
<comment type="caution">
    <text evidence="1">The sequence shown here is derived from an EMBL/GenBank/DDBJ whole genome shotgun (WGS) entry which is preliminary data.</text>
</comment>
<organism evidence="1 2">
    <name type="scientific">Brachionus plicatilis</name>
    <name type="common">Marine rotifer</name>
    <name type="synonym">Brachionus muelleri</name>
    <dbReference type="NCBI Taxonomy" id="10195"/>
    <lineage>
        <taxon>Eukaryota</taxon>
        <taxon>Metazoa</taxon>
        <taxon>Spiralia</taxon>
        <taxon>Gnathifera</taxon>
        <taxon>Rotifera</taxon>
        <taxon>Eurotatoria</taxon>
        <taxon>Monogononta</taxon>
        <taxon>Pseudotrocha</taxon>
        <taxon>Ploima</taxon>
        <taxon>Brachionidae</taxon>
        <taxon>Brachionus</taxon>
    </lineage>
</organism>
<reference evidence="1 2" key="1">
    <citation type="journal article" date="2018" name="Sci. Rep.">
        <title>Genomic signatures of local adaptation to the degree of environmental predictability in rotifers.</title>
        <authorList>
            <person name="Franch-Gras L."/>
            <person name="Hahn C."/>
            <person name="Garcia-Roger E.M."/>
            <person name="Carmona M.J."/>
            <person name="Serra M."/>
            <person name="Gomez A."/>
        </authorList>
    </citation>
    <scope>NUCLEOTIDE SEQUENCE [LARGE SCALE GENOMIC DNA]</scope>
    <source>
        <strain evidence="1">HYR1</strain>
    </source>
</reference>